<evidence type="ECO:0000313" key="2">
    <source>
        <dbReference type="EMBL" id="KOF79247.1"/>
    </source>
</evidence>
<keyword evidence="1" id="KW-0472">Membrane</keyword>
<evidence type="ECO:0000256" key="1">
    <source>
        <dbReference type="SAM" id="Phobius"/>
    </source>
</evidence>
<sequence>MAHSAENGPEVKLYGDRRACSAAYPGRLVPVIMMVTKKASLNDNHHYYDHDDNKTNFLRTNHKLLSRGRSGPGAKLTDGSFKLVPSNIDYNVCMLCIWVRVHIFICMYVIKEFIFGVVLFCWRLTE</sequence>
<protein>
    <submittedName>
        <fullName evidence="2">Uncharacterized protein</fullName>
    </submittedName>
</protein>
<accession>A0A0L8GQT8</accession>
<keyword evidence="1" id="KW-1133">Transmembrane helix</keyword>
<reference evidence="2" key="1">
    <citation type="submission" date="2015-07" db="EMBL/GenBank/DDBJ databases">
        <title>MeaNS - Measles Nucleotide Surveillance Program.</title>
        <authorList>
            <person name="Tran T."/>
            <person name="Druce J."/>
        </authorList>
    </citation>
    <scope>NUCLEOTIDE SEQUENCE</scope>
    <source>
        <strain evidence="2">UCB-OBI-ISO-001</strain>
        <tissue evidence="2">Gonad</tissue>
    </source>
</reference>
<keyword evidence="1" id="KW-0812">Transmembrane</keyword>
<name>A0A0L8GQT8_OCTBM</name>
<feature type="transmembrane region" description="Helical" evidence="1">
    <location>
        <begin position="97"/>
        <end position="122"/>
    </location>
</feature>
<gene>
    <name evidence="2" type="ORF">OCBIM_22029731mg</name>
</gene>
<organism evidence="2">
    <name type="scientific">Octopus bimaculoides</name>
    <name type="common">California two-spotted octopus</name>
    <dbReference type="NCBI Taxonomy" id="37653"/>
    <lineage>
        <taxon>Eukaryota</taxon>
        <taxon>Metazoa</taxon>
        <taxon>Spiralia</taxon>
        <taxon>Lophotrochozoa</taxon>
        <taxon>Mollusca</taxon>
        <taxon>Cephalopoda</taxon>
        <taxon>Coleoidea</taxon>
        <taxon>Octopodiformes</taxon>
        <taxon>Octopoda</taxon>
        <taxon>Incirrata</taxon>
        <taxon>Octopodidae</taxon>
        <taxon>Octopus</taxon>
    </lineage>
</organism>
<dbReference type="AlphaFoldDB" id="A0A0L8GQT8"/>
<dbReference type="EMBL" id="KQ420814">
    <property type="protein sequence ID" value="KOF79247.1"/>
    <property type="molecule type" value="Genomic_DNA"/>
</dbReference>
<proteinExistence type="predicted"/>